<proteinExistence type="predicted"/>
<organism evidence="2">
    <name type="scientific">Opuntia streptacantha</name>
    <name type="common">Prickly pear cactus</name>
    <name type="synonym">Opuntia cardona</name>
    <dbReference type="NCBI Taxonomy" id="393608"/>
    <lineage>
        <taxon>Eukaryota</taxon>
        <taxon>Viridiplantae</taxon>
        <taxon>Streptophyta</taxon>
        <taxon>Embryophyta</taxon>
        <taxon>Tracheophyta</taxon>
        <taxon>Spermatophyta</taxon>
        <taxon>Magnoliopsida</taxon>
        <taxon>eudicotyledons</taxon>
        <taxon>Gunneridae</taxon>
        <taxon>Pentapetalae</taxon>
        <taxon>Caryophyllales</taxon>
        <taxon>Cactineae</taxon>
        <taxon>Cactaceae</taxon>
        <taxon>Opuntioideae</taxon>
        <taxon>Opuntia</taxon>
    </lineage>
</organism>
<keyword evidence="1" id="KW-0472">Membrane</keyword>
<keyword evidence="1" id="KW-1133">Transmembrane helix</keyword>
<feature type="transmembrane region" description="Helical" evidence="1">
    <location>
        <begin position="33"/>
        <end position="52"/>
    </location>
</feature>
<evidence type="ECO:0000313" key="2">
    <source>
        <dbReference type="EMBL" id="MBA4657213.1"/>
    </source>
</evidence>
<reference evidence="2" key="1">
    <citation type="journal article" date="2013" name="J. Plant Res.">
        <title>Effect of fungi and light on seed germination of three Opuntia species from semiarid lands of central Mexico.</title>
        <authorList>
            <person name="Delgado-Sanchez P."/>
            <person name="Jimenez-Bremont J.F."/>
            <person name="Guerrero-Gonzalez Mde L."/>
            <person name="Flores J."/>
        </authorList>
    </citation>
    <scope>NUCLEOTIDE SEQUENCE</scope>
    <source>
        <tissue evidence="2">Cladode</tissue>
    </source>
</reference>
<keyword evidence="1" id="KW-0812">Transmembrane</keyword>
<reference evidence="2" key="2">
    <citation type="submission" date="2020-07" db="EMBL/GenBank/DDBJ databases">
        <authorList>
            <person name="Vera ALvarez R."/>
            <person name="Arias-Moreno D.M."/>
            <person name="Jimenez-Jacinto V."/>
            <person name="Jimenez-Bremont J.F."/>
            <person name="Swaminathan K."/>
            <person name="Moose S.P."/>
            <person name="Guerrero-Gonzalez M.L."/>
            <person name="Marino-Ramirez L."/>
            <person name="Landsman D."/>
            <person name="Rodriguez-Kessler M."/>
            <person name="Delgado-Sanchez P."/>
        </authorList>
    </citation>
    <scope>NUCLEOTIDE SEQUENCE</scope>
    <source>
        <tissue evidence="2">Cladode</tissue>
    </source>
</reference>
<protein>
    <submittedName>
        <fullName evidence="2">Uncharacterized protein</fullName>
    </submittedName>
</protein>
<evidence type="ECO:0000256" key="1">
    <source>
        <dbReference type="SAM" id="Phobius"/>
    </source>
</evidence>
<dbReference type="AlphaFoldDB" id="A0A7C9A4D5"/>
<name>A0A7C9A4D5_OPUST</name>
<accession>A0A7C9A4D5</accession>
<sequence>MERCFYRDCGVSCKFYTWPYLHSGYNFVVERPCYLCVPFLFPKLLFCIFILLKCICKVTIFDWTYKAPLLGQWIQNIDVFFFVGNLCLNFDSIDEMNILCQK</sequence>
<dbReference type="EMBL" id="GISG01195510">
    <property type="protein sequence ID" value="MBA4657213.1"/>
    <property type="molecule type" value="Transcribed_RNA"/>
</dbReference>